<dbReference type="eggNOG" id="ENOG502SGAY">
    <property type="taxonomic scope" value="Eukaryota"/>
</dbReference>
<proteinExistence type="predicted"/>
<evidence type="ECO:0000313" key="6">
    <source>
        <dbReference type="Proteomes" id="UP000016924"/>
    </source>
</evidence>
<dbReference type="RefSeq" id="XP_007776757.1">
    <property type="nucleotide sequence ID" value="XM_007778567.1"/>
</dbReference>
<dbReference type="InterPro" id="IPR039845">
    <property type="entry name" value="FAM192A"/>
</dbReference>
<feature type="compositionally biased region" description="Basic and acidic residues" evidence="3">
    <location>
        <begin position="110"/>
        <end position="121"/>
    </location>
</feature>
<reference evidence="6" key="1">
    <citation type="submission" date="2012-06" db="EMBL/GenBank/DDBJ databases">
        <title>The genome sequence of Coniosporium apollinis CBS 100218.</title>
        <authorList>
            <consortium name="The Broad Institute Genome Sequencing Platform"/>
            <person name="Cuomo C."/>
            <person name="Gorbushina A."/>
            <person name="Noack S."/>
            <person name="Walker B."/>
            <person name="Young S.K."/>
            <person name="Zeng Q."/>
            <person name="Gargeya S."/>
            <person name="Fitzgerald M."/>
            <person name="Haas B."/>
            <person name="Abouelleil A."/>
            <person name="Alvarado L."/>
            <person name="Arachchi H.M."/>
            <person name="Berlin A.M."/>
            <person name="Chapman S.B."/>
            <person name="Goldberg J."/>
            <person name="Griggs A."/>
            <person name="Gujja S."/>
            <person name="Hansen M."/>
            <person name="Howarth C."/>
            <person name="Imamovic A."/>
            <person name="Larimer J."/>
            <person name="McCowan C."/>
            <person name="Montmayeur A."/>
            <person name="Murphy C."/>
            <person name="Neiman D."/>
            <person name="Pearson M."/>
            <person name="Priest M."/>
            <person name="Roberts A."/>
            <person name="Saif S."/>
            <person name="Shea T."/>
            <person name="Sisk P."/>
            <person name="Sykes S."/>
            <person name="Wortman J."/>
            <person name="Nusbaum C."/>
            <person name="Birren B."/>
        </authorList>
    </citation>
    <scope>NUCLEOTIDE SEQUENCE [LARGE SCALE GENOMIC DNA]</scope>
    <source>
        <strain evidence="6">CBS 100218</strain>
    </source>
</reference>
<dbReference type="STRING" id="1168221.R7YHR0"/>
<feature type="compositionally biased region" description="Low complexity" evidence="3">
    <location>
        <begin position="191"/>
        <end position="235"/>
    </location>
</feature>
<dbReference type="OMA" id="RYKLHVA"/>
<dbReference type="AlphaFoldDB" id="R7YHR0"/>
<dbReference type="HOGENOM" id="CLU_067596_0_0_1"/>
<gene>
    <name evidence="5" type="ORF">W97_00655</name>
</gene>
<name>R7YHR0_CONA1</name>
<evidence type="ECO:0000256" key="2">
    <source>
        <dbReference type="ARBA" id="ARBA00023242"/>
    </source>
</evidence>
<dbReference type="EMBL" id="JH767555">
    <property type="protein sequence ID" value="EON61440.1"/>
    <property type="molecule type" value="Genomic_DNA"/>
</dbReference>
<feature type="domain" description="FAM192A/Fyv6 N-terminal" evidence="4">
    <location>
        <begin position="4"/>
        <end position="110"/>
    </location>
</feature>
<keyword evidence="6" id="KW-1185">Reference proteome</keyword>
<accession>R7YHR0</accession>
<feature type="region of interest" description="Disordered" evidence="3">
    <location>
        <begin position="110"/>
        <end position="248"/>
    </location>
</feature>
<dbReference type="PANTHER" id="PTHR13495">
    <property type="entry name" value="NEFA-INTERACTING NUCLEAR PROTEIN NIP30"/>
    <property type="match status" value="1"/>
</dbReference>
<sequence length="248" mass="26507">MSRFVPGGTIDQPNERDDAWLKAQQEIEAAQLRKAEEQKGFQEGGKTLYETLQANKAAKQEAFEESIRLKNQFRSLDDDEVEFLDSVLESTRAKEAAVRKETSEQLELFRRQQEDAEKAALREGTSGSPLGEEEQWHTGGRKRKKANDKGPLKGVKLRKASSTAEKPDITTTSVATSPAVVSKPETARNGSSAASPTAAPVEAPVPAISASAAPARSSDTAATSPPKAPSAKGPAVLGLGGYSSDEDE</sequence>
<dbReference type="InterPro" id="IPR019331">
    <property type="entry name" value="FAM192A/Fyv6_N"/>
</dbReference>
<organism evidence="5 6">
    <name type="scientific">Coniosporium apollinis (strain CBS 100218)</name>
    <name type="common">Rock-inhabiting black yeast</name>
    <dbReference type="NCBI Taxonomy" id="1168221"/>
    <lineage>
        <taxon>Eukaryota</taxon>
        <taxon>Fungi</taxon>
        <taxon>Dikarya</taxon>
        <taxon>Ascomycota</taxon>
        <taxon>Pezizomycotina</taxon>
        <taxon>Dothideomycetes</taxon>
        <taxon>Dothideomycetes incertae sedis</taxon>
        <taxon>Coniosporium</taxon>
    </lineage>
</organism>
<evidence type="ECO:0000313" key="5">
    <source>
        <dbReference type="EMBL" id="EON61440.1"/>
    </source>
</evidence>
<evidence type="ECO:0000259" key="4">
    <source>
        <dbReference type="Pfam" id="PF10187"/>
    </source>
</evidence>
<evidence type="ECO:0000256" key="1">
    <source>
        <dbReference type="ARBA" id="ARBA00004123"/>
    </source>
</evidence>
<dbReference type="PANTHER" id="PTHR13495:SF0">
    <property type="entry name" value="PSME3-INTERACTING PROTEIN"/>
    <property type="match status" value="1"/>
</dbReference>
<protein>
    <recommendedName>
        <fullName evidence="4">FAM192A/Fyv6 N-terminal domain-containing protein</fullName>
    </recommendedName>
</protein>
<comment type="subcellular location">
    <subcellularLocation>
        <location evidence="1">Nucleus</location>
    </subcellularLocation>
</comment>
<keyword evidence="2" id="KW-0539">Nucleus</keyword>
<dbReference type="GeneID" id="19897966"/>
<evidence type="ECO:0000256" key="3">
    <source>
        <dbReference type="SAM" id="MobiDB-lite"/>
    </source>
</evidence>
<dbReference type="OrthoDB" id="75807at2759"/>
<dbReference type="Pfam" id="PF10187">
    <property type="entry name" value="FAM192A_Fyv6_N"/>
    <property type="match status" value="1"/>
</dbReference>
<feature type="compositionally biased region" description="Low complexity" evidence="3">
    <location>
        <begin position="170"/>
        <end position="182"/>
    </location>
</feature>
<dbReference type="GO" id="GO:0005634">
    <property type="term" value="C:nucleus"/>
    <property type="evidence" value="ECO:0007669"/>
    <property type="project" value="UniProtKB-SubCell"/>
</dbReference>
<dbReference type="Proteomes" id="UP000016924">
    <property type="component" value="Unassembled WGS sequence"/>
</dbReference>